<proteinExistence type="predicted"/>
<keyword evidence="3" id="KW-0597">Phosphoprotein</keyword>
<dbReference type="PANTHER" id="PTHR43547:SF2">
    <property type="entry name" value="HYBRID SIGNAL TRANSDUCTION HISTIDINE KINASE C"/>
    <property type="match status" value="1"/>
</dbReference>
<organism evidence="9 10">
    <name type="scientific">Marinoscillum furvescens DSM 4134</name>
    <dbReference type="NCBI Taxonomy" id="1122208"/>
    <lineage>
        <taxon>Bacteria</taxon>
        <taxon>Pseudomonadati</taxon>
        <taxon>Bacteroidota</taxon>
        <taxon>Cytophagia</taxon>
        <taxon>Cytophagales</taxon>
        <taxon>Reichenbachiellaceae</taxon>
        <taxon>Marinoscillum</taxon>
    </lineage>
</organism>
<evidence type="ECO:0000259" key="8">
    <source>
        <dbReference type="PROSITE" id="PS50109"/>
    </source>
</evidence>
<dbReference type="OrthoDB" id="9810447at2"/>
<dbReference type="GO" id="GO:0000155">
    <property type="term" value="F:phosphorelay sensor kinase activity"/>
    <property type="evidence" value="ECO:0007669"/>
    <property type="project" value="InterPro"/>
</dbReference>
<comment type="catalytic activity">
    <reaction evidence="1">
        <text>ATP + protein L-histidine = ADP + protein N-phospho-L-histidine.</text>
        <dbReference type="EC" id="2.7.13.3"/>
    </reaction>
</comment>
<keyword evidence="4" id="KW-0808">Transferase</keyword>
<dbReference type="SUPFAM" id="SSF55874">
    <property type="entry name" value="ATPase domain of HSP90 chaperone/DNA topoisomerase II/histidine kinase"/>
    <property type="match status" value="1"/>
</dbReference>
<evidence type="ECO:0000256" key="3">
    <source>
        <dbReference type="ARBA" id="ARBA00022553"/>
    </source>
</evidence>
<dbReference type="Proteomes" id="UP000256779">
    <property type="component" value="Unassembled WGS sequence"/>
</dbReference>
<dbReference type="InterPro" id="IPR003594">
    <property type="entry name" value="HATPase_dom"/>
</dbReference>
<comment type="caution">
    <text evidence="9">The sequence shown here is derived from an EMBL/GenBank/DDBJ whole genome shotgun (WGS) entry which is preliminary data.</text>
</comment>
<dbReference type="InterPro" id="IPR004358">
    <property type="entry name" value="Sig_transdc_His_kin-like_C"/>
</dbReference>
<keyword evidence="5 9" id="KW-0418">Kinase</keyword>
<feature type="transmembrane region" description="Helical" evidence="7">
    <location>
        <begin position="12"/>
        <end position="30"/>
    </location>
</feature>
<dbReference type="InterPro" id="IPR036097">
    <property type="entry name" value="HisK_dim/P_sf"/>
</dbReference>
<dbReference type="AlphaFoldDB" id="A0A3D9L2A6"/>
<dbReference type="PROSITE" id="PS50109">
    <property type="entry name" value="HIS_KIN"/>
    <property type="match status" value="1"/>
</dbReference>
<keyword evidence="7" id="KW-0472">Membrane</keyword>
<dbReference type="CDD" id="cd00082">
    <property type="entry name" value="HisKA"/>
    <property type="match status" value="1"/>
</dbReference>
<evidence type="ECO:0000256" key="2">
    <source>
        <dbReference type="ARBA" id="ARBA00012438"/>
    </source>
</evidence>
<dbReference type="InterPro" id="IPR005467">
    <property type="entry name" value="His_kinase_dom"/>
</dbReference>
<dbReference type="RefSeq" id="WP_115868924.1">
    <property type="nucleotide sequence ID" value="NZ_QREG01000014.1"/>
</dbReference>
<gene>
    <name evidence="9" type="ORF">C7460_114100</name>
</gene>
<dbReference type="InterPro" id="IPR036890">
    <property type="entry name" value="HATPase_C_sf"/>
</dbReference>
<keyword evidence="7" id="KW-0812">Transmembrane</keyword>
<dbReference type="SMART" id="SM00387">
    <property type="entry name" value="HATPase_c"/>
    <property type="match status" value="1"/>
</dbReference>
<dbReference type="SMART" id="SM00388">
    <property type="entry name" value="HisKA"/>
    <property type="match status" value="1"/>
</dbReference>
<evidence type="ECO:0000256" key="1">
    <source>
        <dbReference type="ARBA" id="ARBA00000085"/>
    </source>
</evidence>
<reference evidence="9 10" key="1">
    <citation type="submission" date="2018-07" db="EMBL/GenBank/DDBJ databases">
        <title>Genomic Encyclopedia of Type Strains, Phase IV (KMG-IV): sequencing the most valuable type-strain genomes for metagenomic binning, comparative biology and taxonomic classification.</title>
        <authorList>
            <person name="Goeker M."/>
        </authorList>
    </citation>
    <scope>NUCLEOTIDE SEQUENCE [LARGE SCALE GENOMIC DNA]</scope>
    <source>
        <strain evidence="9 10">DSM 4134</strain>
    </source>
</reference>
<dbReference type="InterPro" id="IPR003661">
    <property type="entry name" value="HisK_dim/P_dom"/>
</dbReference>
<dbReference type="EMBL" id="QREG01000014">
    <property type="protein sequence ID" value="RED96642.1"/>
    <property type="molecule type" value="Genomic_DNA"/>
</dbReference>
<dbReference type="Pfam" id="PF02518">
    <property type="entry name" value="HATPase_c"/>
    <property type="match status" value="1"/>
</dbReference>
<keyword evidence="10" id="KW-1185">Reference proteome</keyword>
<dbReference type="SUPFAM" id="SSF47384">
    <property type="entry name" value="Homodimeric domain of signal transducing histidine kinase"/>
    <property type="match status" value="1"/>
</dbReference>
<dbReference type="FunFam" id="3.30.565.10:FF:000006">
    <property type="entry name" value="Sensor histidine kinase WalK"/>
    <property type="match status" value="1"/>
</dbReference>
<evidence type="ECO:0000256" key="5">
    <source>
        <dbReference type="ARBA" id="ARBA00022777"/>
    </source>
</evidence>
<evidence type="ECO:0000256" key="7">
    <source>
        <dbReference type="SAM" id="Phobius"/>
    </source>
</evidence>
<dbReference type="Gene3D" id="1.10.287.130">
    <property type="match status" value="1"/>
</dbReference>
<protein>
    <recommendedName>
        <fullName evidence="2">histidine kinase</fullName>
        <ecNumber evidence="2">2.7.13.3</ecNumber>
    </recommendedName>
</protein>
<feature type="domain" description="Histidine kinase" evidence="8">
    <location>
        <begin position="345"/>
        <end position="561"/>
    </location>
</feature>
<dbReference type="Pfam" id="PF00512">
    <property type="entry name" value="HisKA"/>
    <property type="match status" value="1"/>
</dbReference>
<accession>A0A3D9L2A6</accession>
<evidence type="ECO:0000256" key="4">
    <source>
        <dbReference type="ARBA" id="ARBA00022679"/>
    </source>
</evidence>
<keyword evidence="6" id="KW-0175">Coiled coil</keyword>
<evidence type="ECO:0000313" key="10">
    <source>
        <dbReference type="Proteomes" id="UP000256779"/>
    </source>
</evidence>
<keyword evidence="7" id="KW-1133">Transmembrane helix</keyword>
<sequence length="577" mass="65260">MKFFSPGQRLQTIFLAAIILFGTFYLPFVLDYMEEAQREKAAIAQTKVHQEAVRSFQNSVDQFAMFMSGIRSYMVNSETMPSQDDLQSFVEYQLKDLNYSDSLILTYVDTAHIFRYSFSRTQTDPGNLIGTSVRDIRDQDEIARLDAVMQDEEFHLFTPINLVEGMIGVPLNFNIVRHGQSVGYIAAIVDFKTLINPIYENPLVKNYVFRFAVNDSTDFDREQIHDGSRVFHSRKDSQYYGHLGMASSEFAYEELTLYGMNFKIGIAPSANMPSGIPYISWLLYGWYVLLVLFVVVSILRLVKFVKLNSVLATTNRQVANQKEELEKQNKQLEKLVGMKDKLFSIIGHDLRGPLSSILTIMSLVESNKISQEETRQFLKALNDAARSNLSLLDNLLKWSMMNTEVDSLNKSDFEFSRLVNECQLLLLPTAAKKGVKFEVDVPEDLQVQADYDMLGTVIRNLMSNAVKFSHEGGEVKLTAWQKGTHFYMKVEDEGVGMPEDVQNKLFDLGKDSVRNGTNNEKGTGLGLYVSNEFVEAHNGNVFVESEQGAGTSFLVVLPVPGAFTESVLDQPMELRVA</sequence>
<name>A0A3D9L2A6_MARFU</name>
<dbReference type="Gene3D" id="3.30.565.10">
    <property type="entry name" value="Histidine kinase-like ATPase, C-terminal domain"/>
    <property type="match status" value="1"/>
</dbReference>
<dbReference type="PANTHER" id="PTHR43547">
    <property type="entry name" value="TWO-COMPONENT HISTIDINE KINASE"/>
    <property type="match status" value="1"/>
</dbReference>
<dbReference type="PRINTS" id="PR00344">
    <property type="entry name" value="BCTRLSENSOR"/>
</dbReference>
<feature type="transmembrane region" description="Helical" evidence="7">
    <location>
        <begin position="281"/>
        <end position="302"/>
    </location>
</feature>
<evidence type="ECO:0000313" key="9">
    <source>
        <dbReference type="EMBL" id="RED96642.1"/>
    </source>
</evidence>
<evidence type="ECO:0000256" key="6">
    <source>
        <dbReference type="SAM" id="Coils"/>
    </source>
</evidence>
<dbReference type="EC" id="2.7.13.3" evidence="2"/>
<feature type="coiled-coil region" evidence="6">
    <location>
        <begin position="308"/>
        <end position="342"/>
    </location>
</feature>